<dbReference type="PANTHER" id="PTHR30287:SF2">
    <property type="entry name" value="BLL1001 PROTEIN"/>
    <property type="match status" value="1"/>
</dbReference>
<keyword evidence="4 6" id="KW-1133">Transmembrane helix</keyword>
<dbReference type="PANTHER" id="PTHR30287">
    <property type="entry name" value="MEMBRANE COMPONENT OF PREDICTED ABC SUPERFAMILY METABOLITE UPTAKE TRANSPORTER"/>
    <property type="match status" value="1"/>
</dbReference>
<dbReference type="InterPro" id="IPR038766">
    <property type="entry name" value="Membrane_comp_ABC_pdt"/>
</dbReference>
<evidence type="ECO:0000259" key="7">
    <source>
        <dbReference type="Pfam" id="PF02687"/>
    </source>
</evidence>
<evidence type="ECO:0000256" key="3">
    <source>
        <dbReference type="ARBA" id="ARBA00022692"/>
    </source>
</evidence>
<keyword evidence="9" id="KW-1185">Reference proteome</keyword>
<evidence type="ECO:0000256" key="1">
    <source>
        <dbReference type="ARBA" id="ARBA00004651"/>
    </source>
</evidence>
<keyword evidence="5 6" id="KW-0472">Membrane</keyword>
<comment type="subcellular location">
    <subcellularLocation>
        <location evidence="1">Cell membrane</location>
        <topology evidence="1">Multi-pass membrane protein</topology>
    </subcellularLocation>
</comment>
<proteinExistence type="predicted"/>
<keyword evidence="3 6" id="KW-0812">Transmembrane</keyword>
<dbReference type="RefSeq" id="WP_135762697.1">
    <property type="nucleotide sequence ID" value="NZ_RQHV01000005.1"/>
</dbReference>
<evidence type="ECO:0000313" key="8">
    <source>
        <dbReference type="EMBL" id="TGN14380.1"/>
    </source>
</evidence>
<feature type="domain" description="ABC3 transporter permease C-terminal" evidence="7">
    <location>
        <begin position="75"/>
        <end position="189"/>
    </location>
</feature>
<protein>
    <submittedName>
        <fullName evidence="8">FtsX-like permease family protein</fullName>
    </submittedName>
</protein>
<dbReference type="EMBL" id="RQHV01000005">
    <property type="protein sequence ID" value="TGN14380.1"/>
    <property type="molecule type" value="Genomic_DNA"/>
</dbReference>
<dbReference type="GO" id="GO:0005886">
    <property type="term" value="C:plasma membrane"/>
    <property type="evidence" value="ECO:0007669"/>
    <property type="project" value="UniProtKB-SubCell"/>
</dbReference>
<feature type="transmembrane region" description="Helical" evidence="6">
    <location>
        <begin position="72"/>
        <end position="92"/>
    </location>
</feature>
<dbReference type="OrthoDB" id="343744at2"/>
<organism evidence="8 9">
    <name type="scientific">Leptospira ilyithenensis</name>
    <dbReference type="NCBI Taxonomy" id="2484901"/>
    <lineage>
        <taxon>Bacteria</taxon>
        <taxon>Pseudomonadati</taxon>
        <taxon>Spirochaetota</taxon>
        <taxon>Spirochaetia</taxon>
        <taxon>Leptospirales</taxon>
        <taxon>Leptospiraceae</taxon>
        <taxon>Leptospira</taxon>
    </lineage>
</organism>
<comment type="caution">
    <text evidence="8">The sequence shown here is derived from an EMBL/GenBank/DDBJ whole genome shotgun (WGS) entry which is preliminary data.</text>
</comment>
<dbReference type="Proteomes" id="UP000298264">
    <property type="component" value="Unassembled WGS sequence"/>
</dbReference>
<sequence>MDLDKYKELFSLSDYNSIRVKFKGNDTNEKKKNILKSVLNSETKELDILDQDSLKQLYLNGMKTVFSILDSLKSMAVFISILAMTSSLIYNLREKTHLISVLRSIGLGRFQLFSLVFSQSLYLIGFGTLLGIINSFILSPIVVYGINRNAFGWVLDFYYPSSVLLVLFLSLPFISAFVSFYPYREASRKALRKGLNYE</sequence>
<evidence type="ECO:0000256" key="6">
    <source>
        <dbReference type="SAM" id="Phobius"/>
    </source>
</evidence>
<reference evidence="8" key="1">
    <citation type="journal article" date="2019" name="PLoS Negl. Trop. Dis.">
        <title>Revisiting the worldwide diversity of Leptospira species in the environment.</title>
        <authorList>
            <person name="Vincent A.T."/>
            <person name="Schiettekatte O."/>
            <person name="Bourhy P."/>
            <person name="Veyrier F.J."/>
            <person name="Picardeau M."/>
        </authorList>
    </citation>
    <scope>NUCLEOTIDE SEQUENCE [LARGE SCALE GENOMIC DNA]</scope>
    <source>
        <strain evidence="8">201400974</strain>
    </source>
</reference>
<feature type="transmembrane region" description="Helical" evidence="6">
    <location>
        <begin position="112"/>
        <end position="137"/>
    </location>
</feature>
<accession>A0A4R9LXD9</accession>
<dbReference type="AlphaFoldDB" id="A0A4R9LXD9"/>
<evidence type="ECO:0000313" key="9">
    <source>
        <dbReference type="Proteomes" id="UP000298264"/>
    </source>
</evidence>
<gene>
    <name evidence="8" type="ORF">EHS11_01715</name>
</gene>
<evidence type="ECO:0000256" key="2">
    <source>
        <dbReference type="ARBA" id="ARBA00022475"/>
    </source>
</evidence>
<dbReference type="InterPro" id="IPR003838">
    <property type="entry name" value="ABC3_permease_C"/>
</dbReference>
<feature type="transmembrane region" description="Helical" evidence="6">
    <location>
        <begin position="157"/>
        <end position="183"/>
    </location>
</feature>
<evidence type="ECO:0000256" key="4">
    <source>
        <dbReference type="ARBA" id="ARBA00022989"/>
    </source>
</evidence>
<name>A0A4R9LXD9_9LEPT</name>
<evidence type="ECO:0000256" key="5">
    <source>
        <dbReference type="ARBA" id="ARBA00023136"/>
    </source>
</evidence>
<dbReference type="Pfam" id="PF02687">
    <property type="entry name" value="FtsX"/>
    <property type="match status" value="1"/>
</dbReference>
<keyword evidence="2" id="KW-1003">Cell membrane</keyword>